<protein>
    <submittedName>
        <fullName evidence="2">Squalestatin tetraketide synthase</fullName>
    </submittedName>
</protein>
<evidence type="ECO:0000313" key="3">
    <source>
        <dbReference type="Proteomes" id="UP001219518"/>
    </source>
</evidence>
<feature type="compositionally biased region" description="Low complexity" evidence="1">
    <location>
        <begin position="145"/>
        <end position="173"/>
    </location>
</feature>
<dbReference type="Proteomes" id="UP001219518">
    <property type="component" value="Unassembled WGS sequence"/>
</dbReference>
<feature type="region of interest" description="Disordered" evidence="1">
    <location>
        <begin position="52"/>
        <end position="89"/>
    </location>
</feature>
<organism evidence="2 3">
    <name type="scientific">Frankliniella fusca</name>
    <dbReference type="NCBI Taxonomy" id="407009"/>
    <lineage>
        <taxon>Eukaryota</taxon>
        <taxon>Metazoa</taxon>
        <taxon>Ecdysozoa</taxon>
        <taxon>Arthropoda</taxon>
        <taxon>Hexapoda</taxon>
        <taxon>Insecta</taxon>
        <taxon>Pterygota</taxon>
        <taxon>Neoptera</taxon>
        <taxon>Paraneoptera</taxon>
        <taxon>Thysanoptera</taxon>
        <taxon>Terebrantia</taxon>
        <taxon>Thripoidea</taxon>
        <taxon>Thripidae</taxon>
        <taxon>Frankliniella</taxon>
    </lineage>
</organism>
<gene>
    <name evidence="2" type="ORF">KUF71_021288</name>
</gene>
<evidence type="ECO:0000313" key="2">
    <source>
        <dbReference type="EMBL" id="KAK3911627.1"/>
    </source>
</evidence>
<dbReference type="AlphaFoldDB" id="A0AAE1GYY1"/>
<accession>A0AAE1GYY1</accession>
<dbReference type="EMBL" id="JAHWGI010000283">
    <property type="protein sequence ID" value="KAK3911627.1"/>
    <property type="molecule type" value="Genomic_DNA"/>
</dbReference>
<reference evidence="2" key="2">
    <citation type="journal article" date="2023" name="BMC Genomics">
        <title>Pest status, molecular evolution, and epigenetic factors derived from the genome assembly of Frankliniella fusca, a thysanopteran phytovirus vector.</title>
        <authorList>
            <person name="Catto M.A."/>
            <person name="Labadie P.E."/>
            <person name="Jacobson A.L."/>
            <person name="Kennedy G.G."/>
            <person name="Srinivasan R."/>
            <person name="Hunt B.G."/>
        </authorList>
    </citation>
    <scope>NUCLEOTIDE SEQUENCE</scope>
    <source>
        <strain evidence="2">PL_HMW_Pooled</strain>
    </source>
</reference>
<feature type="compositionally biased region" description="Low complexity" evidence="1">
    <location>
        <begin position="71"/>
        <end position="89"/>
    </location>
</feature>
<keyword evidence="3" id="KW-1185">Reference proteome</keyword>
<evidence type="ECO:0000256" key="1">
    <source>
        <dbReference type="SAM" id="MobiDB-lite"/>
    </source>
</evidence>
<feature type="region of interest" description="Disordered" evidence="1">
    <location>
        <begin position="124"/>
        <end position="173"/>
    </location>
</feature>
<reference evidence="2" key="1">
    <citation type="submission" date="2021-07" db="EMBL/GenBank/DDBJ databases">
        <authorList>
            <person name="Catto M.A."/>
            <person name="Jacobson A."/>
            <person name="Kennedy G."/>
            <person name="Labadie P."/>
            <person name="Hunt B.G."/>
            <person name="Srinivasan R."/>
        </authorList>
    </citation>
    <scope>NUCLEOTIDE SEQUENCE</scope>
    <source>
        <strain evidence="2">PL_HMW_Pooled</strain>
        <tissue evidence="2">Head</tissue>
    </source>
</reference>
<name>A0AAE1GYY1_9NEOP</name>
<comment type="caution">
    <text evidence="2">The sequence shown here is derived from an EMBL/GenBank/DDBJ whole genome shotgun (WGS) entry which is preliminary data.</text>
</comment>
<sequence>MRNSIAGLYTRQGFWGCGALRANGSAGIPSPEPQGPDRAAAAAVYFLEEQSDRSSTLWSSRAPEGSRAESLANGHGLAKGHANGHANGLANGHGLNNGLVGGHGALPNGLDPSRAMSPALAVSANVRRRQHGPPAPRTSQQHAPAVTMARASSASASASARTTQASSSREPFR</sequence>
<proteinExistence type="predicted"/>